<dbReference type="AlphaFoldDB" id="A0AAW1BP73"/>
<dbReference type="Proteomes" id="UP001474421">
    <property type="component" value="Unassembled WGS sequence"/>
</dbReference>
<evidence type="ECO:0000256" key="1">
    <source>
        <dbReference type="SAM" id="MobiDB-lite"/>
    </source>
</evidence>
<feature type="region of interest" description="Disordered" evidence="1">
    <location>
        <begin position="106"/>
        <end position="131"/>
    </location>
</feature>
<evidence type="ECO:0000313" key="2">
    <source>
        <dbReference type="EMBL" id="KAK9403607.1"/>
    </source>
</evidence>
<sequence length="131" mass="14958">MRWAEEMWKIFLGHRPPPHTYKERCPPHSIWRVLRQSSFPQPNRGSLHPCHSSAAAWIQNEWKPRRSPAAAWPRIPLPRRLGASISQQDSLGKIAAIEADLVPSKKAKLAEEEGEWQPQKQEGPFPSLAES</sequence>
<protein>
    <submittedName>
        <fullName evidence="2">Immediate early response 2 protein</fullName>
    </submittedName>
</protein>
<dbReference type="EMBL" id="JAOTOJ010000003">
    <property type="protein sequence ID" value="KAK9403607.1"/>
    <property type="molecule type" value="Genomic_DNA"/>
</dbReference>
<gene>
    <name evidence="2" type="ORF">NXF25_008434</name>
</gene>
<evidence type="ECO:0000313" key="3">
    <source>
        <dbReference type="Proteomes" id="UP001474421"/>
    </source>
</evidence>
<reference evidence="2 3" key="1">
    <citation type="journal article" date="2024" name="Proc. Natl. Acad. Sci. U.S.A.">
        <title>The genetic regulatory architecture and epigenomic basis for age-related changes in rattlesnake venom.</title>
        <authorList>
            <person name="Hogan M.P."/>
            <person name="Holding M.L."/>
            <person name="Nystrom G.S."/>
            <person name="Colston T.J."/>
            <person name="Bartlett D.A."/>
            <person name="Mason A.J."/>
            <person name="Ellsworth S.A."/>
            <person name="Rautsaw R.M."/>
            <person name="Lawrence K.C."/>
            <person name="Strickland J.L."/>
            <person name="He B."/>
            <person name="Fraser P."/>
            <person name="Margres M.J."/>
            <person name="Gilbert D.M."/>
            <person name="Gibbs H.L."/>
            <person name="Parkinson C.L."/>
            <person name="Rokyta D.R."/>
        </authorList>
    </citation>
    <scope>NUCLEOTIDE SEQUENCE [LARGE SCALE GENOMIC DNA]</scope>
    <source>
        <strain evidence="2">DRR0105</strain>
    </source>
</reference>
<proteinExistence type="predicted"/>
<name>A0AAW1BP73_CROAD</name>
<comment type="caution">
    <text evidence="2">The sequence shown here is derived from an EMBL/GenBank/DDBJ whole genome shotgun (WGS) entry which is preliminary data.</text>
</comment>
<accession>A0AAW1BP73</accession>
<keyword evidence="3" id="KW-1185">Reference proteome</keyword>
<organism evidence="2 3">
    <name type="scientific">Crotalus adamanteus</name>
    <name type="common">Eastern diamondback rattlesnake</name>
    <dbReference type="NCBI Taxonomy" id="8729"/>
    <lineage>
        <taxon>Eukaryota</taxon>
        <taxon>Metazoa</taxon>
        <taxon>Chordata</taxon>
        <taxon>Craniata</taxon>
        <taxon>Vertebrata</taxon>
        <taxon>Euteleostomi</taxon>
        <taxon>Lepidosauria</taxon>
        <taxon>Squamata</taxon>
        <taxon>Bifurcata</taxon>
        <taxon>Unidentata</taxon>
        <taxon>Episquamata</taxon>
        <taxon>Toxicofera</taxon>
        <taxon>Serpentes</taxon>
        <taxon>Colubroidea</taxon>
        <taxon>Viperidae</taxon>
        <taxon>Crotalinae</taxon>
        <taxon>Crotalus</taxon>
    </lineage>
</organism>